<accession>A0A1G9XPZ9</accession>
<dbReference type="AlphaFoldDB" id="A0A1G9XPZ9"/>
<dbReference type="RefSeq" id="WP_244292097.1">
    <property type="nucleotide sequence ID" value="NZ_FNHI01000016.1"/>
</dbReference>
<dbReference type="GeneID" id="40831949"/>
<dbReference type="GO" id="GO:0004674">
    <property type="term" value="F:protein serine/threonine kinase activity"/>
    <property type="evidence" value="ECO:0007669"/>
    <property type="project" value="UniProtKB-KW"/>
</dbReference>
<evidence type="ECO:0000313" key="3">
    <source>
        <dbReference type="EMBL" id="SDM98265.1"/>
    </source>
</evidence>
<evidence type="ECO:0000259" key="2">
    <source>
        <dbReference type="Pfam" id="PF13581"/>
    </source>
</evidence>
<name>A0A1G9XPZ9_9ACTN</name>
<keyword evidence="3" id="KW-0808">Transferase</keyword>
<evidence type="ECO:0000256" key="1">
    <source>
        <dbReference type="ARBA" id="ARBA00022527"/>
    </source>
</evidence>
<protein>
    <submittedName>
        <fullName evidence="3">Anti-sigma regulatory factor (Ser/Thr protein kinase)</fullName>
    </submittedName>
</protein>
<dbReference type="InterPro" id="IPR050267">
    <property type="entry name" value="Anti-sigma-factor_SerPK"/>
</dbReference>
<dbReference type="Proteomes" id="UP000199063">
    <property type="component" value="Unassembled WGS sequence"/>
</dbReference>
<dbReference type="InterPro" id="IPR036890">
    <property type="entry name" value="HATPase_C_sf"/>
</dbReference>
<organism evidence="3 4">
    <name type="scientific">Streptomyces wuyuanensis</name>
    <dbReference type="NCBI Taxonomy" id="1196353"/>
    <lineage>
        <taxon>Bacteria</taxon>
        <taxon>Bacillati</taxon>
        <taxon>Actinomycetota</taxon>
        <taxon>Actinomycetes</taxon>
        <taxon>Kitasatosporales</taxon>
        <taxon>Streptomycetaceae</taxon>
        <taxon>Streptomyces</taxon>
    </lineage>
</organism>
<feature type="domain" description="Histidine kinase/HSP90-like ATPase" evidence="2">
    <location>
        <begin position="32"/>
        <end position="130"/>
    </location>
</feature>
<dbReference type="EMBL" id="FNHI01000016">
    <property type="protein sequence ID" value="SDM98265.1"/>
    <property type="molecule type" value="Genomic_DNA"/>
</dbReference>
<keyword evidence="1" id="KW-0723">Serine/threonine-protein kinase</keyword>
<dbReference type="Pfam" id="PF13581">
    <property type="entry name" value="HATPase_c_2"/>
    <property type="match status" value="1"/>
</dbReference>
<dbReference type="CDD" id="cd16936">
    <property type="entry name" value="HATPase_RsbW-like"/>
    <property type="match status" value="1"/>
</dbReference>
<keyword evidence="3" id="KW-0418">Kinase</keyword>
<sequence length="154" mass="16705">MAPGNTLRPVLAVPRQPASSVPAIRRFGFELPGRADSVARARHLIQERMMRWGVDRSHFDTVALVASELFTNAVVHTASRRVLCELHDVPGQLRIAVQDEGCPPGEPRLRRDSAEEGGRGLLLVDAVSSAWGAHDAHPGPGRVVWAELALGRPC</sequence>
<reference evidence="4" key="1">
    <citation type="submission" date="2016-10" db="EMBL/GenBank/DDBJ databases">
        <authorList>
            <person name="Varghese N."/>
            <person name="Submissions S."/>
        </authorList>
    </citation>
    <scope>NUCLEOTIDE SEQUENCE [LARGE SCALE GENOMIC DNA]</scope>
    <source>
        <strain evidence="4">CGMCC 4.7042</strain>
    </source>
</reference>
<dbReference type="PANTHER" id="PTHR35526:SF3">
    <property type="entry name" value="ANTI-SIGMA-F FACTOR RSBW"/>
    <property type="match status" value="1"/>
</dbReference>
<evidence type="ECO:0000313" key="4">
    <source>
        <dbReference type="Proteomes" id="UP000199063"/>
    </source>
</evidence>
<proteinExistence type="predicted"/>
<gene>
    <name evidence="3" type="ORF">SAMN05444921_116119</name>
</gene>
<dbReference type="SUPFAM" id="SSF55874">
    <property type="entry name" value="ATPase domain of HSP90 chaperone/DNA topoisomerase II/histidine kinase"/>
    <property type="match status" value="1"/>
</dbReference>
<dbReference type="Gene3D" id="3.30.565.10">
    <property type="entry name" value="Histidine kinase-like ATPase, C-terminal domain"/>
    <property type="match status" value="1"/>
</dbReference>
<dbReference type="InterPro" id="IPR003594">
    <property type="entry name" value="HATPase_dom"/>
</dbReference>
<keyword evidence="4" id="KW-1185">Reference proteome</keyword>
<dbReference type="PANTHER" id="PTHR35526">
    <property type="entry name" value="ANTI-SIGMA-F FACTOR RSBW-RELATED"/>
    <property type="match status" value="1"/>
</dbReference>
<dbReference type="STRING" id="1196353.SAMN05444921_116119"/>